<proteinExistence type="predicted"/>
<dbReference type="EMBL" id="OY731401">
    <property type="protein sequence ID" value="CAJ1953055.1"/>
    <property type="molecule type" value="Genomic_DNA"/>
</dbReference>
<evidence type="ECO:0000313" key="3">
    <source>
        <dbReference type="Proteomes" id="UP001189624"/>
    </source>
</evidence>
<dbReference type="Proteomes" id="UP001189624">
    <property type="component" value="Chromosome 4"/>
</dbReference>
<accession>A0AA86SKJ3</accession>
<dbReference type="AlphaFoldDB" id="A0AA86SKJ3"/>
<sequence>MGTYQVVFNPVCHITFHRTCYVRLLTSKRVAEKATDIHIYLPDPLDQHLIVSEINGDSNKGNARYSGTSTTSMELSLVD</sequence>
<protein>
    <submittedName>
        <fullName evidence="2">Uncharacterized protein</fullName>
    </submittedName>
</protein>
<dbReference type="Gramene" id="rna-AYBTSS11_LOCUS15622">
    <property type="protein sequence ID" value="CAJ1953055.1"/>
    <property type="gene ID" value="gene-AYBTSS11_LOCUS15622"/>
</dbReference>
<reference evidence="2" key="1">
    <citation type="submission" date="2023-10" db="EMBL/GenBank/DDBJ databases">
        <authorList>
            <person name="Domelevo Entfellner J.-B."/>
        </authorList>
    </citation>
    <scope>NUCLEOTIDE SEQUENCE</scope>
</reference>
<feature type="region of interest" description="Disordered" evidence="1">
    <location>
        <begin position="57"/>
        <end position="79"/>
    </location>
</feature>
<keyword evidence="3" id="KW-1185">Reference proteome</keyword>
<evidence type="ECO:0000256" key="1">
    <source>
        <dbReference type="SAM" id="MobiDB-lite"/>
    </source>
</evidence>
<organism evidence="2 3">
    <name type="scientific">Sphenostylis stenocarpa</name>
    <dbReference type="NCBI Taxonomy" id="92480"/>
    <lineage>
        <taxon>Eukaryota</taxon>
        <taxon>Viridiplantae</taxon>
        <taxon>Streptophyta</taxon>
        <taxon>Embryophyta</taxon>
        <taxon>Tracheophyta</taxon>
        <taxon>Spermatophyta</taxon>
        <taxon>Magnoliopsida</taxon>
        <taxon>eudicotyledons</taxon>
        <taxon>Gunneridae</taxon>
        <taxon>Pentapetalae</taxon>
        <taxon>rosids</taxon>
        <taxon>fabids</taxon>
        <taxon>Fabales</taxon>
        <taxon>Fabaceae</taxon>
        <taxon>Papilionoideae</taxon>
        <taxon>50 kb inversion clade</taxon>
        <taxon>NPAAA clade</taxon>
        <taxon>indigoferoid/millettioid clade</taxon>
        <taxon>Phaseoleae</taxon>
        <taxon>Sphenostylis</taxon>
    </lineage>
</organism>
<gene>
    <name evidence="2" type="ORF">AYBTSS11_LOCUS15622</name>
</gene>
<name>A0AA86SKJ3_9FABA</name>
<evidence type="ECO:0000313" key="2">
    <source>
        <dbReference type="EMBL" id="CAJ1953055.1"/>
    </source>
</evidence>